<dbReference type="AlphaFoldDB" id="A0A9W7HNJ2"/>
<name>A0A9W7HNJ2_HIBTR</name>
<gene>
    <name evidence="2" type="ORF">HRI_001724400</name>
</gene>
<proteinExistence type="predicted"/>
<accession>A0A9W7HNJ2</accession>
<dbReference type="EMBL" id="BSYR01000017">
    <property type="protein sequence ID" value="GMI80551.1"/>
    <property type="molecule type" value="Genomic_DNA"/>
</dbReference>
<reference evidence="2" key="1">
    <citation type="submission" date="2023-05" db="EMBL/GenBank/DDBJ databases">
        <title>Genome and transcriptome analyses reveal genes involved in the formation of fine ridges on petal epidermal cells in Hibiscus trionum.</title>
        <authorList>
            <person name="Koshimizu S."/>
            <person name="Masuda S."/>
            <person name="Ishii T."/>
            <person name="Shirasu K."/>
            <person name="Hoshino A."/>
            <person name="Arita M."/>
        </authorList>
    </citation>
    <scope>NUCLEOTIDE SEQUENCE</scope>
    <source>
        <strain evidence="2">Hamamatsu line</strain>
    </source>
</reference>
<keyword evidence="1" id="KW-0175">Coiled coil</keyword>
<evidence type="ECO:0000256" key="1">
    <source>
        <dbReference type="SAM" id="Coils"/>
    </source>
</evidence>
<dbReference type="Proteomes" id="UP001165190">
    <property type="component" value="Unassembled WGS sequence"/>
</dbReference>
<sequence length="77" mass="9029">MKLTQVWSKVTQEKGQLRGELETLKTKYITELTQENDELQHELARKMEYTIKLTKEKDKLQGDLAALKAKYPKSKSF</sequence>
<evidence type="ECO:0000313" key="2">
    <source>
        <dbReference type="EMBL" id="GMI80551.1"/>
    </source>
</evidence>
<organism evidence="2 3">
    <name type="scientific">Hibiscus trionum</name>
    <name type="common">Flower of an hour</name>
    <dbReference type="NCBI Taxonomy" id="183268"/>
    <lineage>
        <taxon>Eukaryota</taxon>
        <taxon>Viridiplantae</taxon>
        <taxon>Streptophyta</taxon>
        <taxon>Embryophyta</taxon>
        <taxon>Tracheophyta</taxon>
        <taxon>Spermatophyta</taxon>
        <taxon>Magnoliopsida</taxon>
        <taxon>eudicotyledons</taxon>
        <taxon>Gunneridae</taxon>
        <taxon>Pentapetalae</taxon>
        <taxon>rosids</taxon>
        <taxon>malvids</taxon>
        <taxon>Malvales</taxon>
        <taxon>Malvaceae</taxon>
        <taxon>Malvoideae</taxon>
        <taxon>Hibiscus</taxon>
    </lineage>
</organism>
<dbReference type="SUPFAM" id="SSF90257">
    <property type="entry name" value="Myosin rod fragments"/>
    <property type="match status" value="1"/>
</dbReference>
<feature type="coiled-coil region" evidence="1">
    <location>
        <begin position="29"/>
        <end position="70"/>
    </location>
</feature>
<keyword evidence="3" id="KW-1185">Reference proteome</keyword>
<protein>
    <submittedName>
        <fullName evidence="2">Uncharacterized protein</fullName>
    </submittedName>
</protein>
<evidence type="ECO:0000313" key="3">
    <source>
        <dbReference type="Proteomes" id="UP001165190"/>
    </source>
</evidence>
<comment type="caution">
    <text evidence="2">The sequence shown here is derived from an EMBL/GenBank/DDBJ whole genome shotgun (WGS) entry which is preliminary data.</text>
</comment>